<evidence type="ECO:0000256" key="5">
    <source>
        <dbReference type="ARBA" id="ARBA00023125"/>
    </source>
</evidence>
<dbReference type="PANTHER" id="PTHR11070">
    <property type="entry name" value="UVRD / RECB / PCRA DNA HELICASE FAMILY MEMBER"/>
    <property type="match status" value="1"/>
</dbReference>
<dbReference type="Proteomes" id="UP001596410">
    <property type="component" value="Unassembled WGS sequence"/>
</dbReference>
<dbReference type="EMBL" id="JBHSZV010000005">
    <property type="protein sequence ID" value="MFC7060803.1"/>
    <property type="molecule type" value="Genomic_DNA"/>
</dbReference>
<evidence type="ECO:0000256" key="2">
    <source>
        <dbReference type="ARBA" id="ARBA00022801"/>
    </source>
</evidence>
<dbReference type="InterPro" id="IPR014016">
    <property type="entry name" value="UvrD-like_ATP-bd"/>
</dbReference>
<evidence type="ECO:0000313" key="8">
    <source>
        <dbReference type="EMBL" id="MFC7060803.1"/>
    </source>
</evidence>
<keyword evidence="5" id="KW-0238">DNA-binding</keyword>
<evidence type="ECO:0000256" key="6">
    <source>
        <dbReference type="PROSITE-ProRule" id="PRU00560"/>
    </source>
</evidence>
<accession>A0ABW2EH93</accession>
<dbReference type="PANTHER" id="PTHR11070:SF2">
    <property type="entry name" value="ATP-DEPENDENT DNA HELICASE SRS2"/>
    <property type="match status" value="1"/>
</dbReference>
<evidence type="ECO:0000256" key="4">
    <source>
        <dbReference type="ARBA" id="ARBA00022840"/>
    </source>
</evidence>
<keyword evidence="9" id="KW-1185">Reference proteome</keyword>
<evidence type="ECO:0000256" key="3">
    <source>
        <dbReference type="ARBA" id="ARBA00022806"/>
    </source>
</evidence>
<organism evidence="8 9">
    <name type="scientific">Halobacillus seohaensis</name>
    <dbReference type="NCBI Taxonomy" id="447421"/>
    <lineage>
        <taxon>Bacteria</taxon>
        <taxon>Bacillati</taxon>
        <taxon>Bacillota</taxon>
        <taxon>Bacilli</taxon>
        <taxon>Bacillales</taxon>
        <taxon>Bacillaceae</taxon>
        <taxon>Halobacillus</taxon>
    </lineage>
</organism>
<comment type="caution">
    <text evidence="8">The sequence shown here is derived from an EMBL/GenBank/DDBJ whole genome shotgun (WGS) entry which is preliminary data.</text>
</comment>
<proteinExistence type="predicted"/>
<feature type="domain" description="UvrD-like helicase ATP-binding" evidence="7">
    <location>
        <begin position="20"/>
        <end position="323"/>
    </location>
</feature>
<dbReference type="PROSITE" id="PS51198">
    <property type="entry name" value="UVRD_HELICASE_ATP_BIND"/>
    <property type="match status" value="1"/>
</dbReference>
<sequence length="625" mass="72567">MIDIILDDIRYAEKKVLPEGEEFNQERRKVIQSMETNDIQACPGSGKTTTLLAKLSVISRKLPLNQNNGICVLTHTNVGINEVKERLGIEGSKLFNYPNHCGTIQSFVNKYLAIPAYIKLFGKRPLRIDDEIYYETIKKKYGRIVPRRLRYGVEQKDSDLIFTMRYNLDNFHLVKGIYGNQILKSRSTDTYKALKKLKYSTLESGVLCYDDAYALANWYLKEYPNLKKIYSKRFAYVFIDEMQDTMKHQNEVLNRLFDDSVVIQRIGDTNQSIYDNKDAEGVWEVDDNCLSISNSKRFSKAIANIVRPICIRPQQLEGNSNIPNIDPVLIVFNETHINKVLPLFGELVIQNKLHVEPNNNFKAIGWVANENSKGHTLIDYWSNFNKEYKVKNDYNHLKSYLEPQHYDLIKSKGAKIYRKSILKALLKALRIMKETDINNRFYTERSLYTFLNENHNSCYDKLMLNLASWVLEIQRGNDIYESVKGFIENEFKSVFTWNNTSALEEFFKLAGEVSGYSVSSNIYNYRNKGGEVKIELDTIHGVKGETHTATLYLETFYHGYDVSRIIEYLKGNHQLTQKKRTIQNLKMAYVGMTRPSHLLCVAVHEESIKGHQKQLEECGWRIINL</sequence>
<evidence type="ECO:0000313" key="9">
    <source>
        <dbReference type="Proteomes" id="UP001596410"/>
    </source>
</evidence>
<evidence type="ECO:0000259" key="7">
    <source>
        <dbReference type="PROSITE" id="PS51198"/>
    </source>
</evidence>
<name>A0ABW2EH93_9BACI</name>
<dbReference type="InterPro" id="IPR000212">
    <property type="entry name" value="DNA_helicase_UvrD/REP"/>
</dbReference>
<reference evidence="9" key="1">
    <citation type="journal article" date="2019" name="Int. J. Syst. Evol. Microbiol.">
        <title>The Global Catalogue of Microorganisms (GCM) 10K type strain sequencing project: providing services to taxonomists for standard genome sequencing and annotation.</title>
        <authorList>
            <consortium name="The Broad Institute Genomics Platform"/>
            <consortium name="The Broad Institute Genome Sequencing Center for Infectious Disease"/>
            <person name="Wu L."/>
            <person name="Ma J."/>
        </authorList>
    </citation>
    <scope>NUCLEOTIDE SEQUENCE [LARGE SCALE GENOMIC DNA]</scope>
    <source>
        <strain evidence="9">CGMCC 4.1621</strain>
    </source>
</reference>
<keyword evidence="4 6" id="KW-0067">ATP-binding</keyword>
<dbReference type="Gene3D" id="1.10.10.160">
    <property type="match status" value="1"/>
</dbReference>
<dbReference type="Gene3D" id="3.40.50.300">
    <property type="entry name" value="P-loop containing nucleotide triphosphate hydrolases"/>
    <property type="match status" value="1"/>
</dbReference>
<keyword evidence="1 6" id="KW-0547">Nucleotide-binding</keyword>
<feature type="binding site" evidence="6">
    <location>
        <begin position="41"/>
        <end position="48"/>
    </location>
    <ligand>
        <name>ATP</name>
        <dbReference type="ChEBI" id="CHEBI:30616"/>
    </ligand>
</feature>
<dbReference type="SUPFAM" id="SSF52540">
    <property type="entry name" value="P-loop containing nucleoside triphosphate hydrolases"/>
    <property type="match status" value="1"/>
</dbReference>
<dbReference type="RefSeq" id="WP_204707662.1">
    <property type="nucleotide sequence ID" value="NZ_JBHSZV010000005.1"/>
</dbReference>
<keyword evidence="2 6" id="KW-0378">Hydrolase</keyword>
<dbReference type="InterPro" id="IPR027417">
    <property type="entry name" value="P-loop_NTPase"/>
</dbReference>
<keyword evidence="3 6" id="KW-0347">Helicase</keyword>
<gene>
    <name evidence="8" type="ORF">ACFQIC_02815</name>
</gene>
<dbReference type="InterPro" id="IPR013986">
    <property type="entry name" value="DExx_box_DNA_helicase_dom_sf"/>
</dbReference>
<evidence type="ECO:0000256" key="1">
    <source>
        <dbReference type="ARBA" id="ARBA00022741"/>
    </source>
</evidence>
<protein>
    <submittedName>
        <fullName evidence="8">UvrD-helicase domain-containing protein</fullName>
    </submittedName>
</protein>
<dbReference type="Pfam" id="PF00580">
    <property type="entry name" value="UvrD-helicase"/>
    <property type="match status" value="1"/>
</dbReference>